<evidence type="ECO:0000256" key="6">
    <source>
        <dbReference type="ARBA" id="ARBA00029321"/>
    </source>
</evidence>
<dbReference type="InterPro" id="IPR010551">
    <property type="entry name" value="G6P_isomerase_prok"/>
</dbReference>
<feature type="domain" description="Glucose-6-phosphate isomerase prokaryote" evidence="7">
    <location>
        <begin position="27"/>
        <end position="156"/>
    </location>
</feature>
<dbReference type="GO" id="GO:0004347">
    <property type="term" value="F:glucose-6-phosphate isomerase activity"/>
    <property type="evidence" value="ECO:0007669"/>
    <property type="project" value="UniProtKB-EC"/>
</dbReference>
<dbReference type="InterPro" id="IPR011051">
    <property type="entry name" value="RmlC_Cupin_sf"/>
</dbReference>
<evidence type="ECO:0000313" key="9">
    <source>
        <dbReference type="Proteomes" id="UP000231480"/>
    </source>
</evidence>
<comment type="similarity">
    <text evidence="2">Belongs to the archaeal-type GPI family.</text>
</comment>
<dbReference type="Proteomes" id="UP000231480">
    <property type="component" value="Unassembled WGS sequence"/>
</dbReference>
<evidence type="ECO:0000256" key="4">
    <source>
        <dbReference type="ARBA" id="ARBA00022432"/>
    </source>
</evidence>
<name>A0A2G9YCJ2_9BACT</name>
<proteinExistence type="inferred from homology"/>
<accession>A0A2G9YCJ2</accession>
<dbReference type="Pfam" id="PF06560">
    <property type="entry name" value="GPI"/>
    <property type="match status" value="1"/>
</dbReference>
<organism evidence="8 9">
    <name type="scientific">Candidatus Portnoybacteria bacterium CG23_combo_of_CG06-09_8_20_14_all_37_13</name>
    <dbReference type="NCBI Taxonomy" id="1974819"/>
    <lineage>
        <taxon>Bacteria</taxon>
        <taxon>Candidatus Portnoyibacteriota</taxon>
    </lineage>
</organism>
<dbReference type="GO" id="GO:0006096">
    <property type="term" value="P:glycolytic process"/>
    <property type="evidence" value="ECO:0007669"/>
    <property type="project" value="UniProtKB-UniPathway"/>
</dbReference>
<comment type="pathway">
    <text evidence="1">Carbohydrate degradation; glycolysis; D-glyceraldehyde 3-phosphate and glycerone phosphate from D-glucose: step 2/4.</text>
</comment>
<dbReference type="EC" id="5.3.1.9" evidence="3"/>
<dbReference type="AlphaFoldDB" id="A0A2G9YCJ2"/>
<dbReference type="Gene3D" id="2.60.120.10">
    <property type="entry name" value="Jelly Rolls"/>
    <property type="match status" value="1"/>
</dbReference>
<dbReference type="CDD" id="cd02218">
    <property type="entry name" value="cupin_PGI"/>
    <property type="match status" value="1"/>
</dbReference>
<sequence length="169" mass="19771">MIRQLRKLKDMYDVLYDKKWAKQQDPDSVLYEMQRETKIKNNMRYDITIIPARLLGKEFVKTKGHSHPEQEEYQVLEGEAIFLLQKDNKVKAIKAKKSDKIIIPSNWGHVTINPSRTKTLKLANWIKKDSQGDYSEFAKKQGACYFYTISGWVKNPNYAEVAELALDKN</sequence>
<evidence type="ECO:0000259" key="7">
    <source>
        <dbReference type="Pfam" id="PF06560"/>
    </source>
</evidence>
<dbReference type="GO" id="GO:0005737">
    <property type="term" value="C:cytoplasm"/>
    <property type="evidence" value="ECO:0007669"/>
    <property type="project" value="InterPro"/>
</dbReference>
<evidence type="ECO:0000256" key="3">
    <source>
        <dbReference type="ARBA" id="ARBA00011952"/>
    </source>
</evidence>
<dbReference type="SUPFAM" id="SSF51182">
    <property type="entry name" value="RmlC-like cupins"/>
    <property type="match status" value="1"/>
</dbReference>
<evidence type="ECO:0000313" key="8">
    <source>
        <dbReference type="EMBL" id="PIP16948.1"/>
    </source>
</evidence>
<dbReference type="InterPro" id="IPR014710">
    <property type="entry name" value="RmlC-like_jellyroll"/>
</dbReference>
<comment type="caution">
    <text evidence="8">The sequence shown here is derived from an EMBL/GenBank/DDBJ whole genome shotgun (WGS) entry which is preliminary data.</text>
</comment>
<gene>
    <name evidence="8" type="ORF">COX44_02570</name>
</gene>
<protein>
    <recommendedName>
        <fullName evidence="3">glucose-6-phosphate isomerase</fullName>
        <ecNumber evidence="3">5.3.1.9</ecNumber>
    </recommendedName>
</protein>
<keyword evidence="5" id="KW-0324">Glycolysis</keyword>
<evidence type="ECO:0000256" key="5">
    <source>
        <dbReference type="ARBA" id="ARBA00023152"/>
    </source>
</evidence>
<reference evidence="8 9" key="1">
    <citation type="submission" date="2017-09" db="EMBL/GenBank/DDBJ databases">
        <title>Depth-based differentiation of microbial function through sediment-hosted aquifers and enrichment of novel symbionts in the deep terrestrial subsurface.</title>
        <authorList>
            <person name="Probst A.J."/>
            <person name="Ladd B."/>
            <person name="Jarett J.K."/>
            <person name="Geller-Mcgrath D.E."/>
            <person name="Sieber C.M."/>
            <person name="Emerson J.B."/>
            <person name="Anantharaman K."/>
            <person name="Thomas B.C."/>
            <person name="Malmstrom R."/>
            <person name="Stieglmeier M."/>
            <person name="Klingl A."/>
            <person name="Woyke T."/>
            <person name="Ryan C.M."/>
            <person name="Banfield J.F."/>
        </authorList>
    </citation>
    <scope>NUCLEOTIDE SEQUENCE [LARGE SCALE GENOMIC DNA]</scope>
    <source>
        <strain evidence="8">CG23_combo_of_CG06-09_8_20_14_all_37_13</strain>
    </source>
</reference>
<keyword evidence="4" id="KW-0312">Gluconeogenesis</keyword>
<dbReference type="EMBL" id="PCRH01000058">
    <property type="protein sequence ID" value="PIP16948.1"/>
    <property type="molecule type" value="Genomic_DNA"/>
</dbReference>
<comment type="catalytic activity">
    <reaction evidence="6">
        <text>alpha-D-glucose 6-phosphate = beta-D-fructose 6-phosphate</text>
        <dbReference type="Rhea" id="RHEA:11816"/>
        <dbReference type="ChEBI" id="CHEBI:57634"/>
        <dbReference type="ChEBI" id="CHEBI:58225"/>
        <dbReference type="EC" id="5.3.1.9"/>
    </reaction>
</comment>
<evidence type="ECO:0000256" key="2">
    <source>
        <dbReference type="ARBA" id="ARBA00006542"/>
    </source>
</evidence>
<dbReference type="GO" id="GO:0006094">
    <property type="term" value="P:gluconeogenesis"/>
    <property type="evidence" value="ECO:0007669"/>
    <property type="project" value="UniProtKB-KW"/>
</dbReference>
<evidence type="ECO:0000256" key="1">
    <source>
        <dbReference type="ARBA" id="ARBA00004926"/>
    </source>
</evidence>
<dbReference type="UniPathway" id="UPA00109">
    <property type="reaction ID" value="UER00181"/>
</dbReference>